<proteinExistence type="predicted"/>
<dbReference type="InterPro" id="IPR009057">
    <property type="entry name" value="Homeodomain-like_sf"/>
</dbReference>
<keyword evidence="3" id="KW-0804">Transcription</keyword>
<evidence type="ECO:0000256" key="4">
    <source>
        <dbReference type="PROSITE-ProRule" id="PRU00335"/>
    </source>
</evidence>
<evidence type="ECO:0000256" key="1">
    <source>
        <dbReference type="ARBA" id="ARBA00023015"/>
    </source>
</evidence>
<dbReference type="PANTHER" id="PTHR30055">
    <property type="entry name" value="HTH-TYPE TRANSCRIPTIONAL REGULATOR RUTR"/>
    <property type="match status" value="1"/>
</dbReference>
<dbReference type="InterPro" id="IPR025996">
    <property type="entry name" value="MT1864/Rv1816-like_C"/>
</dbReference>
<accession>A0ABQ4CRR6</accession>
<comment type="caution">
    <text evidence="6">The sequence shown here is derived from an EMBL/GenBank/DDBJ whole genome shotgun (WGS) entry which is preliminary data.</text>
</comment>
<evidence type="ECO:0000256" key="3">
    <source>
        <dbReference type="ARBA" id="ARBA00023163"/>
    </source>
</evidence>
<keyword evidence="1" id="KW-0805">Transcription regulation</keyword>
<dbReference type="Gene3D" id="1.10.357.10">
    <property type="entry name" value="Tetracycline Repressor, domain 2"/>
    <property type="match status" value="1"/>
</dbReference>
<dbReference type="InterPro" id="IPR036271">
    <property type="entry name" value="Tet_transcr_reg_TetR-rel_C_sf"/>
</dbReference>
<evidence type="ECO:0000256" key="2">
    <source>
        <dbReference type="ARBA" id="ARBA00023125"/>
    </source>
</evidence>
<sequence length="188" mass="19427">MPRAGLTPATVVDEAARLADEVGLDRLTLAQVASRLGVSLPSLYKHVPGLDGLRRLLALRGIRELTAATTTAAVGRSGPAALRAVAVAYRDYARAHPGPYAASLRAPDPGDAEYQAAAEGAVAVFLAVLDGYGLSGDRAIDATRVARSALHGFVAIDAAAGFGLPLSLDSSFEQLVAALDRALTSWPR</sequence>
<dbReference type="SUPFAM" id="SSF48498">
    <property type="entry name" value="Tetracyclin repressor-like, C-terminal domain"/>
    <property type="match status" value="1"/>
</dbReference>
<dbReference type="Pfam" id="PF00440">
    <property type="entry name" value="TetR_N"/>
    <property type="match status" value="1"/>
</dbReference>
<evidence type="ECO:0000259" key="5">
    <source>
        <dbReference type="PROSITE" id="PS50977"/>
    </source>
</evidence>
<organism evidence="6 7">
    <name type="scientific">Asanoa siamensis</name>
    <dbReference type="NCBI Taxonomy" id="926357"/>
    <lineage>
        <taxon>Bacteria</taxon>
        <taxon>Bacillati</taxon>
        <taxon>Actinomycetota</taxon>
        <taxon>Actinomycetes</taxon>
        <taxon>Micromonosporales</taxon>
        <taxon>Micromonosporaceae</taxon>
        <taxon>Asanoa</taxon>
    </lineage>
</organism>
<dbReference type="PANTHER" id="PTHR30055:SF234">
    <property type="entry name" value="HTH-TYPE TRANSCRIPTIONAL REGULATOR BETI"/>
    <property type="match status" value="1"/>
</dbReference>
<reference evidence="6 7" key="1">
    <citation type="submission" date="2021-01" db="EMBL/GenBank/DDBJ databases">
        <title>Whole genome shotgun sequence of Asanoa siamensis NBRC 107932.</title>
        <authorList>
            <person name="Komaki H."/>
            <person name="Tamura T."/>
        </authorList>
    </citation>
    <scope>NUCLEOTIDE SEQUENCE [LARGE SCALE GENOMIC DNA]</scope>
    <source>
        <strain evidence="6 7">NBRC 107932</strain>
    </source>
</reference>
<evidence type="ECO:0000313" key="7">
    <source>
        <dbReference type="Proteomes" id="UP000604117"/>
    </source>
</evidence>
<protein>
    <submittedName>
        <fullName evidence="6">TetR family transcriptional regulator</fullName>
    </submittedName>
</protein>
<dbReference type="EMBL" id="BONE01000026">
    <property type="protein sequence ID" value="GIF73982.1"/>
    <property type="molecule type" value="Genomic_DNA"/>
</dbReference>
<dbReference type="InterPro" id="IPR001647">
    <property type="entry name" value="HTH_TetR"/>
</dbReference>
<keyword evidence="7" id="KW-1185">Reference proteome</keyword>
<name>A0ABQ4CRR6_9ACTN</name>
<dbReference type="Pfam" id="PF13305">
    <property type="entry name" value="TetR_C_33"/>
    <property type="match status" value="1"/>
</dbReference>
<dbReference type="RefSeq" id="WP_203714205.1">
    <property type="nucleotide sequence ID" value="NZ_BONE01000026.1"/>
</dbReference>
<gene>
    <name evidence="6" type="ORF">Asi02nite_35000</name>
</gene>
<dbReference type="PROSITE" id="PS50977">
    <property type="entry name" value="HTH_TETR_2"/>
    <property type="match status" value="1"/>
</dbReference>
<feature type="domain" description="HTH tetR-type" evidence="5">
    <location>
        <begin position="5"/>
        <end position="65"/>
    </location>
</feature>
<dbReference type="Gene3D" id="1.10.10.60">
    <property type="entry name" value="Homeodomain-like"/>
    <property type="match status" value="1"/>
</dbReference>
<evidence type="ECO:0000313" key="6">
    <source>
        <dbReference type="EMBL" id="GIF73982.1"/>
    </source>
</evidence>
<keyword evidence="2 4" id="KW-0238">DNA-binding</keyword>
<dbReference type="InterPro" id="IPR050109">
    <property type="entry name" value="HTH-type_TetR-like_transc_reg"/>
</dbReference>
<dbReference type="SUPFAM" id="SSF46689">
    <property type="entry name" value="Homeodomain-like"/>
    <property type="match status" value="1"/>
</dbReference>
<feature type="DNA-binding region" description="H-T-H motif" evidence="4">
    <location>
        <begin position="28"/>
        <end position="47"/>
    </location>
</feature>
<dbReference type="Proteomes" id="UP000604117">
    <property type="component" value="Unassembled WGS sequence"/>
</dbReference>